<protein>
    <submittedName>
        <fullName evidence="4">SAM-dependent methyltransferase</fullName>
    </submittedName>
</protein>
<reference evidence="4 5" key="1">
    <citation type="submission" date="2022-08" db="EMBL/GenBank/DDBJ databases">
        <title>Genome Sequence of the sulphate-reducing bacterium, Pseudodesulfovibrio sp. SYK.</title>
        <authorList>
            <person name="Kondo R."/>
            <person name="Kataoka T."/>
        </authorList>
    </citation>
    <scope>NUCLEOTIDE SEQUENCE [LARGE SCALE GENOMIC DNA]</scope>
    <source>
        <strain evidence="4 5">SYK</strain>
    </source>
</reference>
<keyword evidence="1 4" id="KW-0489">Methyltransferase</keyword>
<dbReference type="Gene3D" id="3.40.50.150">
    <property type="entry name" value="Vaccinia Virus protein VP39"/>
    <property type="match status" value="1"/>
</dbReference>
<dbReference type="PANTHER" id="PTHR47739">
    <property type="entry name" value="TRNA1(VAL) (ADENINE(37)-N6)-METHYLTRANSFERASE"/>
    <property type="match status" value="1"/>
</dbReference>
<dbReference type="Proteomes" id="UP001317742">
    <property type="component" value="Chromosome"/>
</dbReference>
<dbReference type="InterPro" id="IPR029063">
    <property type="entry name" value="SAM-dependent_MTases_sf"/>
</dbReference>
<dbReference type="InterPro" id="IPR050210">
    <property type="entry name" value="tRNA_Adenine-N(6)_MTase"/>
</dbReference>
<dbReference type="GO" id="GO:0008168">
    <property type="term" value="F:methyltransferase activity"/>
    <property type="evidence" value="ECO:0007669"/>
    <property type="project" value="UniProtKB-KW"/>
</dbReference>
<dbReference type="PANTHER" id="PTHR47739:SF1">
    <property type="entry name" value="TRNA1(VAL) (ADENINE(37)-N6)-METHYLTRANSFERASE"/>
    <property type="match status" value="1"/>
</dbReference>
<accession>A0ABM8B293</accession>
<dbReference type="SUPFAM" id="SSF53335">
    <property type="entry name" value="S-adenosyl-L-methionine-dependent methyltransferases"/>
    <property type="match status" value="1"/>
</dbReference>
<keyword evidence="1 4" id="KW-0808">Transferase</keyword>
<dbReference type="InterPro" id="IPR002052">
    <property type="entry name" value="DNA_methylase_N6_adenine_CS"/>
</dbReference>
<dbReference type="Pfam" id="PF05175">
    <property type="entry name" value="MTS"/>
    <property type="match status" value="1"/>
</dbReference>
<dbReference type="PROSITE" id="PS00092">
    <property type="entry name" value="N6_MTASE"/>
    <property type="match status" value="1"/>
</dbReference>
<evidence type="ECO:0000256" key="2">
    <source>
        <dbReference type="ARBA" id="ARBA00022691"/>
    </source>
</evidence>
<sequence length="255" mass="27933">MAGIDTEAILKRRELFPRGLVQPEGGYRFSLDSLLLSCFAHAGRRHTGVDLGCGCGVIGIGMLLRHPGMTIVGVELNPESIGVAEENRIDLHLIDKFTLQQGDVAEWRPDSVVDFVVANPPYRELGKGKTSQGAGRETARFEAQGTFKAFARCAAVALKTRGKFFFVHLPERLPELMVDLAEVGLVPKRMRLVHSREGDNAKMVLMETMKAGGHGLTVEPPLILHEGKGRETRMTPEAVEFCPYLACNTGMMPHG</sequence>
<evidence type="ECO:0000313" key="4">
    <source>
        <dbReference type="EMBL" id="BDQ37854.1"/>
    </source>
</evidence>
<dbReference type="RefSeq" id="WP_281760370.1">
    <property type="nucleotide sequence ID" value="NZ_AP026709.1"/>
</dbReference>
<feature type="domain" description="Methyltransferase small" evidence="3">
    <location>
        <begin position="34"/>
        <end position="127"/>
    </location>
</feature>
<evidence type="ECO:0000259" key="3">
    <source>
        <dbReference type="Pfam" id="PF05175"/>
    </source>
</evidence>
<proteinExistence type="predicted"/>
<evidence type="ECO:0000313" key="5">
    <source>
        <dbReference type="Proteomes" id="UP001317742"/>
    </source>
</evidence>
<organism evidence="4 5">
    <name type="scientific">Pseudodesulfovibrio nedwellii</name>
    <dbReference type="NCBI Taxonomy" id="2973072"/>
    <lineage>
        <taxon>Bacteria</taxon>
        <taxon>Pseudomonadati</taxon>
        <taxon>Thermodesulfobacteriota</taxon>
        <taxon>Desulfovibrionia</taxon>
        <taxon>Desulfovibrionales</taxon>
        <taxon>Desulfovibrionaceae</taxon>
    </lineage>
</organism>
<dbReference type="GO" id="GO:0032259">
    <property type="term" value="P:methylation"/>
    <property type="evidence" value="ECO:0007669"/>
    <property type="project" value="UniProtKB-KW"/>
</dbReference>
<keyword evidence="2" id="KW-0949">S-adenosyl-L-methionine</keyword>
<dbReference type="InterPro" id="IPR007848">
    <property type="entry name" value="Small_mtfrase_dom"/>
</dbReference>
<evidence type="ECO:0000256" key="1">
    <source>
        <dbReference type="ARBA" id="ARBA00022603"/>
    </source>
</evidence>
<keyword evidence="5" id="KW-1185">Reference proteome</keyword>
<gene>
    <name evidence="4" type="ORF">SYK_22140</name>
</gene>
<dbReference type="EMBL" id="AP026709">
    <property type="protein sequence ID" value="BDQ37854.1"/>
    <property type="molecule type" value="Genomic_DNA"/>
</dbReference>
<name>A0ABM8B293_9BACT</name>